<organism evidence="1">
    <name type="scientific">Oikopleura dioica</name>
    <name type="common">Tunicate</name>
    <dbReference type="NCBI Taxonomy" id="34765"/>
    <lineage>
        <taxon>Eukaryota</taxon>
        <taxon>Metazoa</taxon>
        <taxon>Chordata</taxon>
        <taxon>Tunicata</taxon>
        <taxon>Appendicularia</taxon>
        <taxon>Copelata</taxon>
        <taxon>Oikopleuridae</taxon>
        <taxon>Oikopleura</taxon>
    </lineage>
</organism>
<dbReference type="OrthoDB" id="10612526at2759"/>
<evidence type="ECO:0000313" key="2">
    <source>
        <dbReference type="Proteomes" id="UP000001307"/>
    </source>
</evidence>
<accession>E4Y1W8</accession>
<proteinExistence type="predicted"/>
<dbReference type="InParanoid" id="E4Y1W8"/>
<keyword evidence="2" id="KW-1185">Reference proteome</keyword>
<reference evidence="1" key="1">
    <citation type="journal article" date="2010" name="Science">
        <title>Plasticity of animal genome architecture unmasked by rapid evolution of a pelagic tunicate.</title>
        <authorList>
            <person name="Denoeud F."/>
            <person name="Henriet S."/>
            <person name="Mungpakdee S."/>
            <person name="Aury J.M."/>
            <person name="Da Silva C."/>
            <person name="Brinkmann H."/>
            <person name="Mikhaleva J."/>
            <person name="Olsen L.C."/>
            <person name="Jubin C."/>
            <person name="Canestro C."/>
            <person name="Bouquet J.M."/>
            <person name="Danks G."/>
            <person name="Poulain J."/>
            <person name="Campsteijn C."/>
            <person name="Adamski M."/>
            <person name="Cross I."/>
            <person name="Yadetie F."/>
            <person name="Muffato M."/>
            <person name="Louis A."/>
            <person name="Butcher S."/>
            <person name="Tsagkogeorga G."/>
            <person name="Konrad A."/>
            <person name="Singh S."/>
            <person name="Jensen M.F."/>
            <person name="Cong E.H."/>
            <person name="Eikeseth-Otteraa H."/>
            <person name="Noel B."/>
            <person name="Anthouard V."/>
            <person name="Porcel B.M."/>
            <person name="Kachouri-Lafond R."/>
            <person name="Nishino A."/>
            <person name="Ugolini M."/>
            <person name="Chourrout P."/>
            <person name="Nishida H."/>
            <person name="Aasland R."/>
            <person name="Huzurbazar S."/>
            <person name="Westhof E."/>
            <person name="Delsuc F."/>
            <person name="Lehrach H."/>
            <person name="Reinhardt R."/>
            <person name="Weissenbach J."/>
            <person name="Roy S.W."/>
            <person name="Artiguenave F."/>
            <person name="Postlethwait J.H."/>
            <person name="Manak J.R."/>
            <person name="Thompson E.M."/>
            <person name="Jaillon O."/>
            <person name="Du Pasquier L."/>
            <person name="Boudinot P."/>
            <person name="Liberles D.A."/>
            <person name="Volff J.N."/>
            <person name="Philippe H."/>
            <person name="Lenhard B."/>
            <person name="Roest Crollius H."/>
            <person name="Wincker P."/>
            <person name="Chourrout D."/>
        </authorList>
    </citation>
    <scope>NUCLEOTIDE SEQUENCE [LARGE SCALE GENOMIC DNA]</scope>
</reference>
<protein>
    <submittedName>
        <fullName evidence="1">Uncharacterized protein</fullName>
    </submittedName>
</protein>
<sequence>MRIWIPGSTTCLFNRRFANEKQKEFQRGVLKMMMLHPQSNVLAECVFERMPLEAFVDAKKILSPENGGLFYDSLLSRGSCKFILNKFEKEEQLLRSIRKEYEDVDGTLPALSGVCEIVNRLFLEKMRNEIGEISGAGHFWRNDRGIGRGGERDWMEGAELEKVLRLLSFGEKKINLKEKVFFAFFER</sequence>
<name>E4Y1W8_OIKDI</name>
<gene>
    <name evidence="1" type="ORF">GSOID_T00014186001</name>
</gene>
<dbReference type="Proteomes" id="UP000001307">
    <property type="component" value="Unassembled WGS sequence"/>
</dbReference>
<dbReference type="EMBL" id="FN653703">
    <property type="protein sequence ID" value="CBY15862.1"/>
    <property type="molecule type" value="Genomic_DNA"/>
</dbReference>
<evidence type="ECO:0000313" key="1">
    <source>
        <dbReference type="EMBL" id="CBY15862.1"/>
    </source>
</evidence>
<dbReference type="AlphaFoldDB" id="E4Y1W8"/>